<keyword evidence="1" id="KW-0812">Transmembrane</keyword>
<dbReference type="AlphaFoldDB" id="A0A645JLF9"/>
<keyword evidence="1" id="KW-1133">Transmembrane helix</keyword>
<sequence length="29" mass="3304">MELKTILTIGLCLFIVGGLVFLRLKKKKK</sequence>
<name>A0A645JLF9_9ZZZZ</name>
<accession>A0A645JLF9</accession>
<protein>
    <submittedName>
        <fullName evidence="2">Uncharacterized protein</fullName>
    </submittedName>
</protein>
<gene>
    <name evidence="2" type="ORF">SDC9_212017</name>
</gene>
<reference evidence="2" key="1">
    <citation type="submission" date="2019-08" db="EMBL/GenBank/DDBJ databases">
        <authorList>
            <person name="Kucharzyk K."/>
            <person name="Murdoch R.W."/>
            <person name="Higgins S."/>
            <person name="Loffler F."/>
        </authorList>
    </citation>
    <scope>NUCLEOTIDE SEQUENCE</scope>
</reference>
<proteinExistence type="predicted"/>
<evidence type="ECO:0000256" key="1">
    <source>
        <dbReference type="SAM" id="Phobius"/>
    </source>
</evidence>
<dbReference type="EMBL" id="VSSQ01144833">
    <property type="protein sequence ID" value="MPN64246.1"/>
    <property type="molecule type" value="Genomic_DNA"/>
</dbReference>
<feature type="transmembrane region" description="Helical" evidence="1">
    <location>
        <begin position="6"/>
        <end position="24"/>
    </location>
</feature>
<keyword evidence="1" id="KW-0472">Membrane</keyword>
<dbReference type="NCBIfam" id="TIGR01167">
    <property type="entry name" value="LPXTG_anchor"/>
    <property type="match status" value="1"/>
</dbReference>
<evidence type="ECO:0000313" key="2">
    <source>
        <dbReference type="EMBL" id="MPN64246.1"/>
    </source>
</evidence>
<organism evidence="2">
    <name type="scientific">bioreactor metagenome</name>
    <dbReference type="NCBI Taxonomy" id="1076179"/>
    <lineage>
        <taxon>unclassified sequences</taxon>
        <taxon>metagenomes</taxon>
        <taxon>ecological metagenomes</taxon>
    </lineage>
</organism>
<comment type="caution">
    <text evidence="2">The sequence shown here is derived from an EMBL/GenBank/DDBJ whole genome shotgun (WGS) entry which is preliminary data.</text>
</comment>